<dbReference type="InterPro" id="IPR016032">
    <property type="entry name" value="Sig_transdc_resp-reg_C-effctor"/>
</dbReference>
<dbReference type="SUPFAM" id="SSF46894">
    <property type="entry name" value="C-terminal effector domain of the bipartite response regulators"/>
    <property type="match status" value="1"/>
</dbReference>
<dbReference type="Pfam" id="PF00196">
    <property type="entry name" value="GerE"/>
    <property type="match status" value="1"/>
</dbReference>
<keyword evidence="7" id="KW-1185">Reference proteome</keyword>
<name>A0ABW6M6A8_9ACTN</name>
<dbReference type="EMBL" id="JBIAHM010000008">
    <property type="protein sequence ID" value="MFE9601656.1"/>
    <property type="molecule type" value="Genomic_DNA"/>
</dbReference>
<dbReference type="PRINTS" id="PR00038">
    <property type="entry name" value="HTHLUXR"/>
</dbReference>
<sequence>MQGWLAAAEGDVAQALAVLGPLLYTARDGRNWWPWWPGWMPVFARMALAGGDARFAEEVAAIAGEGAARNPGVTTFEGLALHTRGLVHRDRQLLQKAADVLEAVPRPTARAAVADDLGRALLAEGHREEGIAHLDRAWQLYHDIGIRTSMLSVQEVLRGAGVRRVQWATGAARPAAGWQALTRAELAVTRLIGSGPTNRAVADDLGLSPNTIGTHVRSIFAKLGIHSRVQLANALHRHDAELSGQSPRDPRAEPTALGSDGAFAEFVDVGGASTSGRIQGRKTNR</sequence>
<dbReference type="PANTHER" id="PTHR44688:SF16">
    <property type="entry name" value="DNA-BINDING TRANSCRIPTIONAL ACTIVATOR DEVR_DOSR"/>
    <property type="match status" value="1"/>
</dbReference>
<dbReference type="PROSITE" id="PS00622">
    <property type="entry name" value="HTH_LUXR_1"/>
    <property type="match status" value="1"/>
</dbReference>
<evidence type="ECO:0000313" key="6">
    <source>
        <dbReference type="EMBL" id="MFE9601656.1"/>
    </source>
</evidence>
<dbReference type="Proteomes" id="UP001601303">
    <property type="component" value="Unassembled WGS sequence"/>
</dbReference>
<protein>
    <submittedName>
        <fullName evidence="6">Response regulator transcription factor</fullName>
    </submittedName>
</protein>
<evidence type="ECO:0000256" key="2">
    <source>
        <dbReference type="ARBA" id="ARBA00023125"/>
    </source>
</evidence>
<keyword evidence="2" id="KW-0238">DNA-binding</keyword>
<dbReference type="SMART" id="SM00421">
    <property type="entry name" value="HTH_LUXR"/>
    <property type="match status" value="1"/>
</dbReference>
<evidence type="ECO:0000256" key="3">
    <source>
        <dbReference type="ARBA" id="ARBA00023163"/>
    </source>
</evidence>
<dbReference type="PANTHER" id="PTHR44688">
    <property type="entry name" value="DNA-BINDING TRANSCRIPTIONAL ACTIVATOR DEVR_DOSR"/>
    <property type="match status" value="1"/>
</dbReference>
<dbReference type="InterPro" id="IPR000792">
    <property type="entry name" value="Tscrpt_reg_LuxR_C"/>
</dbReference>
<gene>
    <name evidence="6" type="ORF">ACFYNQ_24200</name>
</gene>
<reference evidence="6 7" key="1">
    <citation type="submission" date="2024-10" db="EMBL/GenBank/DDBJ databases">
        <title>The Natural Products Discovery Center: Release of the First 8490 Sequenced Strains for Exploring Actinobacteria Biosynthetic Diversity.</title>
        <authorList>
            <person name="Kalkreuter E."/>
            <person name="Kautsar S.A."/>
            <person name="Yang D."/>
            <person name="Bader C.D."/>
            <person name="Teijaro C.N."/>
            <person name="Fluegel L."/>
            <person name="Davis C.M."/>
            <person name="Simpson J.R."/>
            <person name="Lauterbach L."/>
            <person name="Steele A.D."/>
            <person name="Gui C."/>
            <person name="Meng S."/>
            <person name="Li G."/>
            <person name="Viehrig K."/>
            <person name="Ye F."/>
            <person name="Su P."/>
            <person name="Kiefer A.F."/>
            <person name="Nichols A."/>
            <person name="Cepeda A.J."/>
            <person name="Yan W."/>
            <person name="Fan B."/>
            <person name="Jiang Y."/>
            <person name="Adhikari A."/>
            <person name="Zheng C.-J."/>
            <person name="Schuster L."/>
            <person name="Cowan T.M."/>
            <person name="Smanski M.J."/>
            <person name="Chevrette M.G."/>
            <person name="De Carvalho L.P.S."/>
            <person name="Shen B."/>
        </authorList>
    </citation>
    <scope>NUCLEOTIDE SEQUENCE [LARGE SCALE GENOMIC DNA]</scope>
    <source>
        <strain evidence="6 7">NPDC006488</strain>
    </source>
</reference>
<keyword evidence="3" id="KW-0804">Transcription</keyword>
<evidence type="ECO:0000256" key="1">
    <source>
        <dbReference type="ARBA" id="ARBA00023015"/>
    </source>
</evidence>
<comment type="caution">
    <text evidence="6">The sequence shown here is derived from an EMBL/GenBank/DDBJ whole genome shotgun (WGS) entry which is preliminary data.</text>
</comment>
<proteinExistence type="predicted"/>
<dbReference type="PROSITE" id="PS50043">
    <property type="entry name" value="HTH_LUXR_2"/>
    <property type="match status" value="1"/>
</dbReference>
<evidence type="ECO:0000313" key="7">
    <source>
        <dbReference type="Proteomes" id="UP001601303"/>
    </source>
</evidence>
<feature type="region of interest" description="Disordered" evidence="4">
    <location>
        <begin position="239"/>
        <end position="259"/>
    </location>
</feature>
<dbReference type="InterPro" id="IPR036388">
    <property type="entry name" value="WH-like_DNA-bd_sf"/>
</dbReference>
<keyword evidence="1" id="KW-0805">Transcription regulation</keyword>
<dbReference type="Gene3D" id="1.10.10.10">
    <property type="entry name" value="Winged helix-like DNA-binding domain superfamily/Winged helix DNA-binding domain"/>
    <property type="match status" value="1"/>
</dbReference>
<dbReference type="RefSeq" id="WP_388109044.1">
    <property type="nucleotide sequence ID" value="NZ_JBIAHM010000008.1"/>
</dbReference>
<dbReference type="CDD" id="cd06170">
    <property type="entry name" value="LuxR_C_like"/>
    <property type="match status" value="1"/>
</dbReference>
<feature type="domain" description="HTH luxR-type" evidence="5">
    <location>
        <begin position="174"/>
        <end position="239"/>
    </location>
</feature>
<evidence type="ECO:0000256" key="4">
    <source>
        <dbReference type="SAM" id="MobiDB-lite"/>
    </source>
</evidence>
<organism evidence="6 7">
    <name type="scientific">Streptomyces hokutonensis</name>
    <dbReference type="NCBI Taxonomy" id="1306990"/>
    <lineage>
        <taxon>Bacteria</taxon>
        <taxon>Bacillati</taxon>
        <taxon>Actinomycetota</taxon>
        <taxon>Actinomycetes</taxon>
        <taxon>Kitasatosporales</taxon>
        <taxon>Streptomycetaceae</taxon>
        <taxon>Streptomyces</taxon>
    </lineage>
</organism>
<evidence type="ECO:0000259" key="5">
    <source>
        <dbReference type="PROSITE" id="PS50043"/>
    </source>
</evidence>
<accession>A0ABW6M6A8</accession>